<dbReference type="PROSITE" id="PS51257">
    <property type="entry name" value="PROKAR_LIPOPROTEIN"/>
    <property type="match status" value="1"/>
</dbReference>
<keyword evidence="8" id="KW-1185">Reference proteome</keyword>
<protein>
    <submittedName>
        <fullName evidence="7">DUF3365 domain-containing protein</fullName>
    </submittedName>
</protein>
<dbReference type="InterPro" id="IPR021796">
    <property type="entry name" value="Tll0287-like_dom"/>
</dbReference>
<accession>A0A9X1U6E9</accession>
<evidence type="ECO:0000256" key="1">
    <source>
        <dbReference type="ARBA" id="ARBA00022617"/>
    </source>
</evidence>
<gene>
    <name evidence="7" type="ORF">K8344_10420</name>
</gene>
<dbReference type="Proteomes" id="UP001139462">
    <property type="component" value="Unassembled WGS sequence"/>
</dbReference>
<dbReference type="InterPro" id="IPR036909">
    <property type="entry name" value="Cyt_c-like_dom_sf"/>
</dbReference>
<comment type="caution">
    <text evidence="7">The sequence shown here is derived from an EMBL/GenBank/DDBJ whole genome shotgun (WGS) entry which is preliminary data.</text>
</comment>
<evidence type="ECO:0000313" key="7">
    <source>
        <dbReference type="EMBL" id="MCG2431533.1"/>
    </source>
</evidence>
<dbReference type="GO" id="GO:0020037">
    <property type="term" value="F:heme binding"/>
    <property type="evidence" value="ECO:0007669"/>
    <property type="project" value="InterPro"/>
</dbReference>
<dbReference type="GO" id="GO:0046872">
    <property type="term" value="F:metal ion binding"/>
    <property type="evidence" value="ECO:0007669"/>
    <property type="project" value="UniProtKB-KW"/>
</dbReference>
<dbReference type="RefSeq" id="WP_237608632.1">
    <property type="nucleotide sequence ID" value="NZ_JAIRBB010000009.1"/>
</dbReference>
<feature type="domain" description="Cytochrome c" evidence="6">
    <location>
        <begin position="37"/>
        <end position="134"/>
    </location>
</feature>
<dbReference type="GO" id="GO:0009055">
    <property type="term" value="F:electron transfer activity"/>
    <property type="evidence" value="ECO:0007669"/>
    <property type="project" value="InterPro"/>
</dbReference>
<reference evidence="7" key="1">
    <citation type="submission" date="2021-09" db="EMBL/GenBank/DDBJ databases">
        <title>Genome of Aequorivita sp. strain F64183.</title>
        <authorList>
            <person name="Wang Y."/>
        </authorList>
    </citation>
    <scope>NUCLEOTIDE SEQUENCE</scope>
    <source>
        <strain evidence="7">F64183</strain>
    </source>
</reference>
<evidence type="ECO:0000256" key="2">
    <source>
        <dbReference type="ARBA" id="ARBA00022723"/>
    </source>
</evidence>
<dbReference type="InterPro" id="IPR009056">
    <property type="entry name" value="Cyt_c-like_dom"/>
</dbReference>
<dbReference type="AlphaFoldDB" id="A0A9X1U6E9"/>
<evidence type="ECO:0000256" key="4">
    <source>
        <dbReference type="PROSITE-ProRule" id="PRU00433"/>
    </source>
</evidence>
<evidence type="ECO:0000256" key="3">
    <source>
        <dbReference type="ARBA" id="ARBA00023004"/>
    </source>
</evidence>
<dbReference type="Gene3D" id="1.10.760.10">
    <property type="entry name" value="Cytochrome c-like domain"/>
    <property type="match status" value="1"/>
</dbReference>
<feature type="region of interest" description="Disordered" evidence="5">
    <location>
        <begin position="149"/>
        <end position="185"/>
    </location>
</feature>
<evidence type="ECO:0000256" key="5">
    <source>
        <dbReference type="SAM" id="MobiDB-lite"/>
    </source>
</evidence>
<feature type="compositionally biased region" description="Basic residues" evidence="5">
    <location>
        <begin position="155"/>
        <end position="168"/>
    </location>
</feature>
<keyword evidence="2 4" id="KW-0479">Metal-binding</keyword>
<dbReference type="SUPFAM" id="SSF46626">
    <property type="entry name" value="Cytochrome c"/>
    <property type="match status" value="1"/>
</dbReference>
<dbReference type="PROSITE" id="PS51007">
    <property type="entry name" value="CYTC"/>
    <property type="match status" value="1"/>
</dbReference>
<proteinExistence type="predicted"/>
<evidence type="ECO:0000313" key="8">
    <source>
        <dbReference type="Proteomes" id="UP001139462"/>
    </source>
</evidence>
<evidence type="ECO:0000259" key="6">
    <source>
        <dbReference type="PROSITE" id="PS51007"/>
    </source>
</evidence>
<name>A0A9X1U6E9_9FLAO</name>
<keyword evidence="3 4" id="KW-0408">Iron</keyword>
<dbReference type="EMBL" id="JAIRBB010000009">
    <property type="protein sequence ID" value="MCG2431533.1"/>
    <property type="molecule type" value="Genomic_DNA"/>
</dbReference>
<dbReference type="Pfam" id="PF11845">
    <property type="entry name" value="Tll0287-like"/>
    <property type="match status" value="1"/>
</dbReference>
<sequence>MKLSLLFIAILLLSACKNNRDEYLGTAQMHAVEGMPTQEHPGKKLMENNCNICHNPKTAEESIIAPPMVAVKMHYISEETTKAEFVDAMVAWTKEPSVAKSKMPGAIKKFGLMPYQFYPEKTIRQIADYMFDNEIEKPVWFDAHYKKMHGDRPKMKGKKSNSRGKGKQKGIGENNLFEQHSSKERGMQIAQTTKAELGKNLMGQIQKNGVIEALNFCNVQAMPITDSMATIHKATIKRVTDKPRNPKNTANSQELEFINQFKTQIATGREVEPILVKKGNNTEFYLPIVTNTMCLQCHGTPGKELETITLAKIKQLYPLDMATGYSENEVRGIWSINFNN</sequence>
<organism evidence="7 8">
    <name type="scientific">Aequorivita xiaoshiensis</name>
    <dbReference type="NCBI Taxonomy" id="2874476"/>
    <lineage>
        <taxon>Bacteria</taxon>
        <taxon>Pseudomonadati</taxon>
        <taxon>Bacteroidota</taxon>
        <taxon>Flavobacteriia</taxon>
        <taxon>Flavobacteriales</taxon>
        <taxon>Flavobacteriaceae</taxon>
        <taxon>Aequorivita</taxon>
    </lineage>
</organism>
<keyword evidence="1 4" id="KW-0349">Heme</keyword>